<keyword evidence="1" id="KW-1133">Transmembrane helix</keyword>
<keyword evidence="1" id="KW-0472">Membrane</keyword>
<evidence type="ECO:0000256" key="1">
    <source>
        <dbReference type="SAM" id="Phobius"/>
    </source>
</evidence>
<dbReference type="RefSeq" id="WP_244270438.1">
    <property type="nucleotide sequence ID" value="NZ_FNQE01000002.1"/>
</dbReference>
<keyword evidence="3" id="KW-1185">Reference proteome</keyword>
<reference evidence="2 3" key="1">
    <citation type="submission" date="2016-10" db="EMBL/GenBank/DDBJ databases">
        <authorList>
            <person name="de Groot N.N."/>
        </authorList>
    </citation>
    <scope>NUCLEOTIDE SEQUENCE [LARGE SCALE GENOMIC DNA]</scope>
    <source>
        <strain evidence="2 3">DSM 21650</strain>
    </source>
</reference>
<organism evidence="2 3">
    <name type="scientific">Proteiniborus ethanoligenes</name>
    <dbReference type="NCBI Taxonomy" id="415015"/>
    <lineage>
        <taxon>Bacteria</taxon>
        <taxon>Bacillati</taxon>
        <taxon>Bacillota</taxon>
        <taxon>Clostridia</taxon>
        <taxon>Eubacteriales</taxon>
        <taxon>Proteiniborus</taxon>
    </lineage>
</organism>
<proteinExistence type="predicted"/>
<dbReference type="STRING" id="415015.SAMN05660462_00265"/>
<accession>A0A1H3KPN5</accession>
<protein>
    <submittedName>
        <fullName evidence="2">Uncharacterized protein</fullName>
    </submittedName>
</protein>
<dbReference type="EMBL" id="FNQE01000002">
    <property type="protein sequence ID" value="SDY53999.1"/>
    <property type="molecule type" value="Genomic_DNA"/>
</dbReference>
<keyword evidence="1" id="KW-0812">Transmembrane</keyword>
<evidence type="ECO:0000313" key="3">
    <source>
        <dbReference type="Proteomes" id="UP000198625"/>
    </source>
</evidence>
<evidence type="ECO:0000313" key="2">
    <source>
        <dbReference type="EMBL" id="SDY53999.1"/>
    </source>
</evidence>
<gene>
    <name evidence="2" type="ORF">SAMN05660462_00265</name>
</gene>
<name>A0A1H3KPN5_9FIRM</name>
<feature type="transmembrane region" description="Helical" evidence="1">
    <location>
        <begin position="9"/>
        <end position="29"/>
    </location>
</feature>
<sequence length="224" mass="26199">MMNLKKRSLIIFSVVFIIIVVAGTIVVILNANSHESDIINTPLAKPIIYLYPENEKVVSVKLKYEGELTCTYPEYKNGWEVVAKPDGVLINLEDNLEYSYLFWEGESKKHTWNISKGFVVKGEDTKDFLQKKLSEIGLIPKEYNEFIVYWLPHMKDNPYNFIYFAGEEYEELAKLKITPKPDSILRVFMVFKSLDEYEEVEEQLFPRFEREGFTVIEWGGTELK</sequence>
<dbReference type="Proteomes" id="UP000198625">
    <property type="component" value="Unassembled WGS sequence"/>
</dbReference>
<dbReference type="AlphaFoldDB" id="A0A1H3KPN5"/>